<evidence type="ECO:0000313" key="3">
    <source>
        <dbReference type="Proteomes" id="UP000002217"/>
    </source>
</evidence>
<dbReference type="HOGENOM" id="CLU_2329151_0_0_9"/>
<keyword evidence="3" id="KW-1185">Reference proteome</keyword>
<proteinExistence type="predicted"/>
<protein>
    <submittedName>
        <fullName evidence="2">Uncharacterized protein</fullName>
    </submittedName>
</protein>
<dbReference type="Proteomes" id="UP000002217">
    <property type="component" value="Chromosome"/>
</dbReference>
<feature type="signal peptide" evidence="1">
    <location>
        <begin position="1"/>
        <end position="24"/>
    </location>
</feature>
<dbReference type="EMBL" id="CP001720">
    <property type="protein sequence ID" value="ACV64331.1"/>
    <property type="molecule type" value="Genomic_DNA"/>
</dbReference>
<reference evidence="2 3" key="1">
    <citation type="journal article" date="2009" name="Stand. Genomic Sci.">
        <title>Complete genome sequence of Desulfotomaculum acetoxidans type strain (5575).</title>
        <authorList>
            <person name="Spring S."/>
            <person name="Lapidus A."/>
            <person name="Schroder M."/>
            <person name="Gleim D."/>
            <person name="Sims D."/>
            <person name="Meincke L."/>
            <person name="Glavina Del Rio T."/>
            <person name="Tice H."/>
            <person name="Copeland A."/>
            <person name="Cheng J.F."/>
            <person name="Lucas S."/>
            <person name="Chen F."/>
            <person name="Nolan M."/>
            <person name="Bruce D."/>
            <person name="Goodwin L."/>
            <person name="Pitluck S."/>
            <person name="Ivanova N."/>
            <person name="Mavromatis K."/>
            <person name="Mikhailova N."/>
            <person name="Pati A."/>
            <person name="Chen A."/>
            <person name="Palaniappan K."/>
            <person name="Land M."/>
            <person name="Hauser L."/>
            <person name="Chang Y.J."/>
            <person name="Jeffries C.D."/>
            <person name="Chain P."/>
            <person name="Saunders E."/>
            <person name="Brettin T."/>
            <person name="Detter J.C."/>
            <person name="Goker M."/>
            <person name="Bristow J."/>
            <person name="Eisen J.A."/>
            <person name="Markowitz V."/>
            <person name="Hugenholtz P."/>
            <person name="Kyrpides N.C."/>
            <person name="Klenk H.P."/>
            <person name="Han C."/>
        </authorList>
    </citation>
    <scope>NUCLEOTIDE SEQUENCE [LARGE SCALE GENOMIC DNA]</scope>
    <source>
        <strain evidence="3">ATCC 49208 / DSM 771 / VKM B-1644</strain>
    </source>
</reference>
<feature type="chain" id="PRO_5002991742" evidence="1">
    <location>
        <begin position="25"/>
        <end position="98"/>
    </location>
</feature>
<name>C8VW44_DESAS</name>
<evidence type="ECO:0000256" key="1">
    <source>
        <dbReference type="SAM" id="SignalP"/>
    </source>
</evidence>
<dbReference type="AlphaFoldDB" id="C8VW44"/>
<evidence type="ECO:0000313" key="2">
    <source>
        <dbReference type="EMBL" id="ACV64331.1"/>
    </source>
</evidence>
<gene>
    <name evidence="2" type="ordered locus">Dtox_3619</name>
</gene>
<keyword evidence="1" id="KW-0732">Signal</keyword>
<accession>C8VW44</accession>
<sequence>MLIKNVTGALVLALFVFITNTAFATTEISGLSKQYLQTYQEEQVQETSSVDKQTEQYTFSPDVPINGLFWTIGSCNDKQGYWNTLGEFFEKLPDPTKE</sequence>
<organism evidence="2 3">
    <name type="scientific">Desulfofarcimen acetoxidans (strain ATCC 49208 / DSM 771 / KCTC 5769 / VKM B-1644 / 5575)</name>
    <name type="common">Desulfotomaculum acetoxidans</name>
    <dbReference type="NCBI Taxonomy" id="485916"/>
    <lineage>
        <taxon>Bacteria</taxon>
        <taxon>Bacillati</taxon>
        <taxon>Bacillota</taxon>
        <taxon>Clostridia</taxon>
        <taxon>Eubacteriales</taxon>
        <taxon>Peptococcaceae</taxon>
        <taxon>Desulfofarcimen</taxon>
    </lineage>
</organism>
<dbReference type="KEGG" id="dae:Dtox_3619"/>